<evidence type="ECO:0000256" key="3">
    <source>
        <dbReference type="PROSITE-ProRule" id="PRU00524"/>
    </source>
</evidence>
<dbReference type="EMBL" id="CAWVOH010000001">
    <property type="protein sequence ID" value="CAK8053970.1"/>
    <property type="molecule type" value="Genomic_DNA"/>
</dbReference>
<dbReference type="Gene3D" id="2.40.30.20">
    <property type="match status" value="2"/>
</dbReference>
<evidence type="ECO:0000259" key="4">
    <source>
        <dbReference type="PROSITE" id="PS51177"/>
    </source>
</evidence>
<dbReference type="RefSeq" id="WP_349641515.1">
    <property type="nucleotide sequence ID" value="NZ_CAWVOH010000001.1"/>
</dbReference>
<sequence length="202" mass="22253">MFTGIVQAQGKVKGIEERGKAELRLTIEPVQWAKQAFILGESIMVDGVCLTLADYHDDLLDFDVMVSTYEQTILADYTLGQMVNLEAALTLQQGLDGHLVLGHVDGKAQLEKIDIQGETHFYTFRFDNPTWGKEIVAKGSVAINGVSLTIVSTNESHFVLALVNFTRDHTNLSQLKAGDWVNLETDILAKYVQGGLQDVGTK</sequence>
<dbReference type="InterPro" id="IPR026017">
    <property type="entry name" value="Lumazine-bd_dom"/>
</dbReference>
<keyword evidence="6" id="KW-1185">Reference proteome</keyword>
<keyword evidence="5" id="KW-0808">Transferase</keyword>
<reference evidence="5 6" key="1">
    <citation type="submission" date="2024-01" db="EMBL/GenBank/DDBJ databases">
        <authorList>
            <person name="Botero Cardona J."/>
        </authorList>
    </citation>
    <scope>NUCLEOTIDE SEQUENCE [LARGE SCALE GENOMIC DNA]</scope>
    <source>
        <strain evidence="5 6">LMG 33000</strain>
    </source>
</reference>
<protein>
    <recommendedName>
        <fullName evidence="2">Riboflavin synthase</fullName>
        <ecNumber evidence="2">2.5.1.9</ecNumber>
    </recommendedName>
</protein>
<evidence type="ECO:0000313" key="6">
    <source>
        <dbReference type="Proteomes" id="UP001314241"/>
    </source>
</evidence>
<organism evidence="5 6">
    <name type="scientific">Eupransor demetentiae</name>
    <dbReference type="NCBI Taxonomy" id="3109584"/>
    <lineage>
        <taxon>Bacteria</taxon>
        <taxon>Bacillati</taxon>
        <taxon>Bacillota</taxon>
        <taxon>Bacilli</taxon>
        <taxon>Lactobacillales</taxon>
        <taxon>Lactobacillaceae</taxon>
        <taxon>Eupransor</taxon>
    </lineage>
</organism>
<dbReference type="NCBIfam" id="NF006767">
    <property type="entry name" value="PRK09289.1"/>
    <property type="match status" value="1"/>
</dbReference>
<dbReference type="EC" id="2.5.1.9" evidence="2"/>
<dbReference type="NCBIfam" id="TIGR00187">
    <property type="entry name" value="ribE"/>
    <property type="match status" value="1"/>
</dbReference>
<dbReference type="PIRSF" id="PIRSF000498">
    <property type="entry name" value="Riboflavin_syn_A"/>
    <property type="match status" value="1"/>
</dbReference>
<accession>A0ABM9N485</accession>
<dbReference type="Pfam" id="PF00677">
    <property type="entry name" value="Lum_binding"/>
    <property type="match status" value="2"/>
</dbReference>
<feature type="domain" description="Lumazine-binding" evidence="4">
    <location>
        <begin position="99"/>
        <end position="196"/>
    </location>
</feature>
<evidence type="ECO:0000256" key="1">
    <source>
        <dbReference type="ARBA" id="ARBA00022737"/>
    </source>
</evidence>
<feature type="domain" description="Lumazine-binding" evidence="4">
    <location>
        <begin position="1"/>
        <end position="98"/>
    </location>
</feature>
<dbReference type="InterPro" id="IPR017938">
    <property type="entry name" value="Riboflavin_synthase-like_b-brl"/>
</dbReference>
<dbReference type="GO" id="GO:0004746">
    <property type="term" value="F:riboflavin synthase activity"/>
    <property type="evidence" value="ECO:0007669"/>
    <property type="project" value="UniProtKB-EC"/>
</dbReference>
<gene>
    <name evidence="5" type="ORF">R54876_GBNLAHCA_00529</name>
</gene>
<comment type="caution">
    <text evidence="5">The sequence shown here is derived from an EMBL/GenBank/DDBJ whole genome shotgun (WGS) entry which is preliminary data.</text>
</comment>
<dbReference type="InterPro" id="IPR001783">
    <property type="entry name" value="Lumazine-bd"/>
</dbReference>
<dbReference type="PANTHER" id="PTHR21098:SF0">
    <property type="entry name" value="RIBOFLAVIN SYNTHASE"/>
    <property type="match status" value="1"/>
</dbReference>
<dbReference type="Proteomes" id="UP001314241">
    <property type="component" value="Unassembled WGS sequence"/>
</dbReference>
<keyword evidence="1" id="KW-0677">Repeat</keyword>
<feature type="repeat" description="Lumazine-binding" evidence="3">
    <location>
        <begin position="1"/>
        <end position="98"/>
    </location>
</feature>
<dbReference type="InterPro" id="IPR023366">
    <property type="entry name" value="ATP_synth_asu-like_sf"/>
</dbReference>
<dbReference type="PROSITE" id="PS51177">
    <property type="entry name" value="LUMAZINE_BIND"/>
    <property type="match status" value="2"/>
</dbReference>
<evidence type="ECO:0000256" key="2">
    <source>
        <dbReference type="NCBIfam" id="TIGR00187"/>
    </source>
</evidence>
<dbReference type="SUPFAM" id="SSF63380">
    <property type="entry name" value="Riboflavin synthase domain-like"/>
    <property type="match status" value="2"/>
</dbReference>
<dbReference type="PANTHER" id="PTHR21098">
    <property type="entry name" value="RIBOFLAVIN SYNTHASE ALPHA CHAIN"/>
    <property type="match status" value="1"/>
</dbReference>
<feature type="repeat" description="Lumazine-binding" evidence="3">
    <location>
        <begin position="99"/>
        <end position="196"/>
    </location>
</feature>
<name>A0ABM9N485_9LACO</name>
<evidence type="ECO:0000313" key="5">
    <source>
        <dbReference type="EMBL" id="CAK8053970.1"/>
    </source>
</evidence>
<dbReference type="CDD" id="cd00402">
    <property type="entry name" value="Riboflavin_synthase_like"/>
    <property type="match status" value="1"/>
</dbReference>
<proteinExistence type="predicted"/>